<gene>
    <name evidence="1" type="ORF">Rsub_03565</name>
</gene>
<reference evidence="1 2" key="1">
    <citation type="journal article" date="2018" name="Sci. Rep.">
        <title>Raphidocelis subcapitata (=Pseudokirchneriella subcapitata) provides an insight into genome evolution and environmental adaptations in the Sphaeropleales.</title>
        <authorList>
            <person name="Suzuki S."/>
            <person name="Yamaguchi H."/>
            <person name="Nakajima N."/>
            <person name="Kawachi M."/>
        </authorList>
    </citation>
    <scope>NUCLEOTIDE SEQUENCE [LARGE SCALE GENOMIC DNA]</scope>
    <source>
        <strain evidence="1 2">NIES-35</strain>
    </source>
</reference>
<dbReference type="InParanoid" id="A0A2V0P2D7"/>
<evidence type="ECO:0008006" key="3">
    <source>
        <dbReference type="Google" id="ProtNLM"/>
    </source>
</evidence>
<evidence type="ECO:0000313" key="1">
    <source>
        <dbReference type="EMBL" id="GBF91245.1"/>
    </source>
</evidence>
<dbReference type="EMBL" id="BDRX01000023">
    <property type="protein sequence ID" value="GBF91245.1"/>
    <property type="molecule type" value="Genomic_DNA"/>
</dbReference>
<name>A0A2V0P2D7_9CHLO</name>
<dbReference type="AlphaFoldDB" id="A0A2V0P2D7"/>
<dbReference type="Proteomes" id="UP000247498">
    <property type="component" value="Unassembled WGS sequence"/>
</dbReference>
<organism evidence="1 2">
    <name type="scientific">Raphidocelis subcapitata</name>
    <dbReference type="NCBI Taxonomy" id="307507"/>
    <lineage>
        <taxon>Eukaryota</taxon>
        <taxon>Viridiplantae</taxon>
        <taxon>Chlorophyta</taxon>
        <taxon>core chlorophytes</taxon>
        <taxon>Chlorophyceae</taxon>
        <taxon>CS clade</taxon>
        <taxon>Sphaeropleales</taxon>
        <taxon>Selenastraceae</taxon>
        <taxon>Raphidocelis</taxon>
    </lineage>
</organism>
<keyword evidence="2" id="KW-1185">Reference proteome</keyword>
<comment type="caution">
    <text evidence="1">The sequence shown here is derived from an EMBL/GenBank/DDBJ whole genome shotgun (WGS) entry which is preliminary data.</text>
</comment>
<proteinExistence type="predicted"/>
<protein>
    <recommendedName>
        <fullName evidence="3">CARDB domain-containing protein</fullName>
    </recommendedName>
</protein>
<evidence type="ECO:0000313" key="2">
    <source>
        <dbReference type="Proteomes" id="UP000247498"/>
    </source>
</evidence>
<sequence length="418" mass="44140">MAHMLTNEYGPRRFTVPIVRAAPPHRRIPPKWHPTTACLSASVPSEGAQAKLYWYSSFFTPNKPEAGGKQKYNIYITNALNTVIPKATYVLKVSYKVGDAVGWTTTRNYVDSGCQVDPQSYVGYQRTRQVEVVAKGTVYTSVDTVFRAPEYYPYGELEFPSSLRFMTPGYPPAGSKFSAKITVINLALTPLDAGASLEVWADLPAGSPASPTCGTKGDVSIPLPKLGPGKSKAIEVAGLTAPNQAQASVTAVVFAAGCKTGDASLSERAYGYQPVSKAVPVFMGSGNIKNQYTFKLRTTPAKPKANSTMTVKFKVLNAGTVEGPVGKVAIWTSPPVDSFGGFVAGPPCSPEGFVALADFGDVRVQPGKTASLKVENVPVPAAPGFWAVTAKADAACGGGADALLLVYNVPAYAVVEVV</sequence>
<accession>A0A2V0P2D7</accession>